<organism evidence="1 2">
    <name type="scientific">Glomus cerebriforme</name>
    <dbReference type="NCBI Taxonomy" id="658196"/>
    <lineage>
        <taxon>Eukaryota</taxon>
        <taxon>Fungi</taxon>
        <taxon>Fungi incertae sedis</taxon>
        <taxon>Mucoromycota</taxon>
        <taxon>Glomeromycotina</taxon>
        <taxon>Glomeromycetes</taxon>
        <taxon>Glomerales</taxon>
        <taxon>Glomeraceae</taxon>
        <taxon>Glomus</taxon>
    </lineage>
</organism>
<keyword evidence="2" id="KW-1185">Reference proteome</keyword>
<dbReference type="Proteomes" id="UP000265703">
    <property type="component" value="Unassembled WGS sequence"/>
</dbReference>
<sequence length="237" mass="28242">MQSTNRLFKNLFTFNWTLKPNIERYEKKENHKPSTKPTINIQDIPIHLLKQIISHTYVVTDVNHISSLRQVCRSWNITISHMIHDEITKYSSELILLMRCQTFNNEIVDLNLSLQQSFLNNKCRIEFFPQVNQKLEKHLFADNYKFIDFFLLCNNNNNNVDDEKECLRKKKEISRYSMKTCKFDNSSINSNSVIDLDLAFQYIPYEPMTFRVKAISFSPIYLLNLFNLFFTKKENDS</sequence>
<protein>
    <recommendedName>
        <fullName evidence="3">F-box domain-containing protein</fullName>
    </recommendedName>
</protein>
<evidence type="ECO:0008006" key="3">
    <source>
        <dbReference type="Google" id="ProtNLM"/>
    </source>
</evidence>
<dbReference type="EMBL" id="QKYT01000095">
    <property type="protein sequence ID" value="RIA93855.1"/>
    <property type="molecule type" value="Genomic_DNA"/>
</dbReference>
<evidence type="ECO:0000313" key="1">
    <source>
        <dbReference type="EMBL" id="RIA93855.1"/>
    </source>
</evidence>
<proteinExistence type="predicted"/>
<dbReference type="InterPro" id="IPR036047">
    <property type="entry name" value="F-box-like_dom_sf"/>
</dbReference>
<accession>A0A397TBP9</accession>
<name>A0A397TBP9_9GLOM</name>
<dbReference type="AlphaFoldDB" id="A0A397TBP9"/>
<gene>
    <name evidence="1" type="ORF">C1645_761451</name>
</gene>
<evidence type="ECO:0000313" key="2">
    <source>
        <dbReference type="Proteomes" id="UP000265703"/>
    </source>
</evidence>
<dbReference type="OrthoDB" id="2392651at2759"/>
<comment type="caution">
    <text evidence="1">The sequence shown here is derived from an EMBL/GenBank/DDBJ whole genome shotgun (WGS) entry which is preliminary data.</text>
</comment>
<dbReference type="SUPFAM" id="SSF81383">
    <property type="entry name" value="F-box domain"/>
    <property type="match status" value="1"/>
</dbReference>
<reference evidence="1 2" key="1">
    <citation type="submission" date="2018-06" db="EMBL/GenBank/DDBJ databases">
        <title>Comparative genomics reveals the genomic features of Rhizophagus irregularis, R. cerebriforme, R. diaphanum and Gigaspora rosea, and their symbiotic lifestyle signature.</title>
        <authorList>
            <person name="Morin E."/>
            <person name="San Clemente H."/>
            <person name="Chen E.C.H."/>
            <person name="De La Providencia I."/>
            <person name="Hainaut M."/>
            <person name="Kuo A."/>
            <person name="Kohler A."/>
            <person name="Murat C."/>
            <person name="Tang N."/>
            <person name="Roy S."/>
            <person name="Loubradou J."/>
            <person name="Henrissat B."/>
            <person name="Grigoriev I.V."/>
            <person name="Corradi N."/>
            <person name="Roux C."/>
            <person name="Martin F.M."/>
        </authorList>
    </citation>
    <scope>NUCLEOTIDE SEQUENCE [LARGE SCALE GENOMIC DNA]</scope>
    <source>
        <strain evidence="1 2">DAOM 227022</strain>
    </source>
</reference>